<dbReference type="STRING" id="717772.THIAE_05090"/>
<feature type="domain" description="NIT" evidence="1">
    <location>
        <begin position="32"/>
        <end position="291"/>
    </location>
</feature>
<reference evidence="3 4" key="1">
    <citation type="submission" date="2013-12" db="EMBL/GenBank/DDBJ databases">
        <authorList>
            <consortium name="DOE Joint Genome Institute"/>
            <person name="Kappler U."/>
            <person name="Huntemann M."/>
            <person name="Han J."/>
            <person name="Chen A."/>
            <person name="Kyrpides N."/>
            <person name="Mavromatis K."/>
            <person name="Markowitz V."/>
            <person name="Palaniappan K."/>
            <person name="Ivanova N."/>
            <person name="Schaumberg A."/>
            <person name="Pati A."/>
            <person name="Liolios K."/>
            <person name="Nordberg H.P."/>
            <person name="Cantor M.N."/>
            <person name="Hua S.X."/>
            <person name="Woyke T."/>
        </authorList>
    </citation>
    <scope>NUCLEOTIDE SEQUENCE [LARGE SCALE GENOMIC DNA]</scope>
    <source>
        <strain evidence="4">AL2</strain>
    </source>
</reference>
<dbReference type="InterPro" id="IPR011006">
    <property type="entry name" value="CheY-like_superfamily"/>
</dbReference>
<dbReference type="EMBL" id="CP007030">
    <property type="protein sequence ID" value="AHF01253.1"/>
    <property type="molecule type" value="Genomic_DNA"/>
</dbReference>
<dbReference type="HOGENOM" id="CLU_052982_0_0_6"/>
<dbReference type="GO" id="GO:0003723">
    <property type="term" value="F:RNA binding"/>
    <property type="evidence" value="ECO:0007669"/>
    <property type="project" value="InterPro"/>
</dbReference>
<dbReference type="InParanoid" id="W0DVG0"/>
<dbReference type="InterPro" id="IPR005561">
    <property type="entry name" value="ANTAR"/>
</dbReference>
<feature type="domain" description="ANTAR" evidence="2">
    <location>
        <begin position="341"/>
        <end position="402"/>
    </location>
</feature>
<dbReference type="RefSeq" id="WP_006460317.1">
    <property type="nucleotide sequence ID" value="NZ_CP007030.1"/>
</dbReference>
<dbReference type="AlphaFoldDB" id="W0DVG0"/>
<dbReference type="InterPro" id="IPR013587">
    <property type="entry name" value="Nitrate/nitrite_sensing"/>
</dbReference>
<dbReference type="Proteomes" id="UP000005380">
    <property type="component" value="Chromosome"/>
</dbReference>
<dbReference type="Pfam" id="PF03861">
    <property type="entry name" value="ANTAR"/>
    <property type="match status" value="1"/>
</dbReference>
<dbReference type="OrthoDB" id="9782798at2"/>
<dbReference type="PROSITE" id="PS50906">
    <property type="entry name" value="NIT"/>
    <property type="match status" value="1"/>
</dbReference>
<dbReference type="KEGG" id="tao:THIAE_05090"/>
<evidence type="ECO:0000313" key="3">
    <source>
        <dbReference type="EMBL" id="AHF01253.1"/>
    </source>
</evidence>
<dbReference type="Gene3D" id="1.10.10.10">
    <property type="entry name" value="Winged helix-like DNA-binding domain superfamily/Winged helix DNA-binding domain"/>
    <property type="match status" value="1"/>
</dbReference>
<organism evidence="3 4">
    <name type="scientific">Thiomicrospira aerophila AL3</name>
    <dbReference type="NCBI Taxonomy" id="717772"/>
    <lineage>
        <taxon>Bacteria</taxon>
        <taxon>Pseudomonadati</taxon>
        <taxon>Pseudomonadota</taxon>
        <taxon>Gammaproteobacteria</taxon>
        <taxon>Thiotrichales</taxon>
        <taxon>Piscirickettsiaceae</taxon>
        <taxon>Thiomicrospira</taxon>
    </lineage>
</organism>
<dbReference type="SMART" id="SM01012">
    <property type="entry name" value="ANTAR"/>
    <property type="match status" value="1"/>
</dbReference>
<gene>
    <name evidence="3" type="ORF">THIAE_05090</name>
</gene>
<dbReference type="InterPro" id="IPR010910">
    <property type="entry name" value="Nitrate/nitrite_sensing_bac"/>
</dbReference>
<evidence type="ECO:0000313" key="4">
    <source>
        <dbReference type="Proteomes" id="UP000005380"/>
    </source>
</evidence>
<dbReference type="InterPro" id="IPR036388">
    <property type="entry name" value="WH-like_DNA-bd_sf"/>
</dbReference>
<evidence type="ECO:0000259" key="2">
    <source>
        <dbReference type="PROSITE" id="PS50921"/>
    </source>
</evidence>
<name>W0DVG0_9GAMM</name>
<dbReference type="SUPFAM" id="SSF52172">
    <property type="entry name" value="CheY-like"/>
    <property type="match status" value="1"/>
</dbReference>
<evidence type="ECO:0000259" key="1">
    <source>
        <dbReference type="PROSITE" id="PS50906"/>
    </source>
</evidence>
<protein>
    <submittedName>
        <fullName evidence="3">Nitrate and nitrite sensing domain-containing protein</fullName>
    </submittedName>
</protein>
<dbReference type="Pfam" id="PF08376">
    <property type="entry name" value="NIT"/>
    <property type="match status" value="1"/>
</dbReference>
<sequence>MMLAHIQTLIAKAQASQHLALSFLFSSMDIVRPLRKLVHDLQLERGSTSLLLINHHADRYATKVNSYRAQFLADEAQFLTAVNQWQLKMEQHALPSGVYVRLAHFLERLNHLQSLREQIDTQTIQADQAIEAFSQIISAALSFVFELAEQALDAEIARAMLALFNFMQAKELAGQERALGVVALGLSEPNKLATLTDAIKARVDQQQQAFQLVRSFATARQLDQLEQLKTRPYRADLDNWRKRIAQHCASNTPASLPLAEGWFDLMTERIDGFQALEDDLISYLQIISAKKMAVEDDRSLAEPIVEEIDSQIKTQVDEKVMRMKGVSHLLLAQLHDQAMQLGTIEAELIVAKQTLLDRRFIERAKAVLMVEHKYSEQQAHQFLRDQAMKTGMKMVDLAKRLLKQTEKF</sequence>
<dbReference type="eggNOG" id="COG3707">
    <property type="taxonomic scope" value="Bacteria"/>
</dbReference>
<proteinExistence type="predicted"/>
<accession>W0DVG0</accession>
<dbReference type="PROSITE" id="PS50921">
    <property type="entry name" value="ANTAR"/>
    <property type="match status" value="1"/>
</dbReference>
<keyword evidence="4" id="KW-1185">Reference proteome</keyword>